<keyword evidence="3" id="KW-1015">Disulfide bond</keyword>
<dbReference type="InterPro" id="IPR012336">
    <property type="entry name" value="Thioredoxin-like_fold"/>
</dbReference>
<dbReference type="HOGENOM" id="CLU_042529_15_0_10"/>
<evidence type="ECO:0000259" key="6">
    <source>
        <dbReference type="PROSITE" id="PS51352"/>
    </source>
</evidence>
<organism evidence="7 8">
    <name type="scientific">Saprospira grandis (strain Lewin)</name>
    <dbReference type="NCBI Taxonomy" id="984262"/>
    <lineage>
        <taxon>Bacteria</taxon>
        <taxon>Pseudomonadati</taxon>
        <taxon>Bacteroidota</taxon>
        <taxon>Saprospiria</taxon>
        <taxon>Saprospirales</taxon>
        <taxon>Saprospiraceae</taxon>
        <taxon>Saprospira</taxon>
    </lineage>
</organism>
<accession>H6L812</accession>
<evidence type="ECO:0000313" key="7">
    <source>
        <dbReference type="EMBL" id="AFC25340.1"/>
    </source>
</evidence>
<dbReference type="CDD" id="cd02966">
    <property type="entry name" value="TlpA_like_family"/>
    <property type="match status" value="1"/>
</dbReference>
<reference evidence="7 8" key="1">
    <citation type="journal article" date="2012" name="Stand. Genomic Sci.">
        <title>Complete genome sequencing and analysis of Saprospira grandis str. Lewin, a predatory marine bacterium.</title>
        <authorList>
            <person name="Saw J.H."/>
            <person name="Yuryev A."/>
            <person name="Kanbe M."/>
            <person name="Hou S."/>
            <person name="Young A.G."/>
            <person name="Aizawa S."/>
            <person name="Alam M."/>
        </authorList>
    </citation>
    <scope>NUCLEOTIDE SEQUENCE [LARGE SCALE GENOMIC DNA]</scope>
    <source>
        <strain evidence="7 8">Lewin</strain>
    </source>
</reference>
<evidence type="ECO:0000256" key="2">
    <source>
        <dbReference type="ARBA" id="ARBA00022748"/>
    </source>
</evidence>
<dbReference type="InterPro" id="IPR036249">
    <property type="entry name" value="Thioredoxin-like_sf"/>
</dbReference>
<sequence length="174" mass="20010">MNKLLLSLSFLFFLGGNLFAQSNKTLPELLSSHSFNSADGEQEKSLADILAQHKGKVIYIDFWASWCGPCKKAMPHSKKLHEKLGEEVVFLYLSLDDKPQSWQKALDKLELRQTGEHWQRAGRDSKELLRFFYIYSIPHYLIVDAEGNFVDRDALQPSDPKAAKKLQKWVKKAK</sequence>
<dbReference type="STRING" id="984262.SGRA_2612"/>
<dbReference type="InterPro" id="IPR050553">
    <property type="entry name" value="Thioredoxin_ResA/DsbE_sf"/>
</dbReference>
<comment type="subcellular location">
    <subcellularLocation>
        <location evidence="1">Cell envelope</location>
    </subcellularLocation>
</comment>
<dbReference type="Proteomes" id="UP000007519">
    <property type="component" value="Chromosome"/>
</dbReference>
<dbReference type="EMBL" id="CP002831">
    <property type="protein sequence ID" value="AFC25340.1"/>
    <property type="molecule type" value="Genomic_DNA"/>
</dbReference>
<feature type="signal peptide" evidence="5">
    <location>
        <begin position="1"/>
        <end position="20"/>
    </location>
</feature>
<dbReference type="eggNOG" id="COG0526">
    <property type="taxonomic scope" value="Bacteria"/>
</dbReference>
<dbReference type="InterPro" id="IPR013766">
    <property type="entry name" value="Thioredoxin_domain"/>
</dbReference>
<dbReference type="GO" id="GO:0030313">
    <property type="term" value="C:cell envelope"/>
    <property type="evidence" value="ECO:0007669"/>
    <property type="project" value="UniProtKB-SubCell"/>
</dbReference>
<protein>
    <submittedName>
        <fullName evidence="7">Redoxin domain protein</fullName>
    </submittedName>
</protein>
<dbReference type="GO" id="GO:0017004">
    <property type="term" value="P:cytochrome complex assembly"/>
    <property type="evidence" value="ECO:0007669"/>
    <property type="project" value="UniProtKB-KW"/>
</dbReference>
<keyword evidence="4" id="KW-0676">Redox-active center</keyword>
<dbReference type="PANTHER" id="PTHR42852:SF6">
    <property type="entry name" value="THIOL:DISULFIDE INTERCHANGE PROTEIN DSBE"/>
    <property type="match status" value="1"/>
</dbReference>
<keyword evidence="2" id="KW-0201">Cytochrome c-type biogenesis</keyword>
<evidence type="ECO:0000256" key="5">
    <source>
        <dbReference type="SAM" id="SignalP"/>
    </source>
</evidence>
<dbReference type="PANTHER" id="PTHR42852">
    <property type="entry name" value="THIOL:DISULFIDE INTERCHANGE PROTEIN DSBE"/>
    <property type="match status" value="1"/>
</dbReference>
<feature type="domain" description="Thioredoxin" evidence="6">
    <location>
        <begin position="20"/>
        <end position="174"/>
    </location>
</feature>
<evidence type="ECO:0000256" key="1">
    <source>
        <dbReference type="ARBA" id="ARBA00004196"/>
    </source>
</evidence>
<dbReference type="KEGG" id="sgn:SGRA_2612"/>
<dbReference type="Gene3D" id="3.40.30.10">
    <property type="entry name" value="Glutaredoxin"/>
    <property type="match status" value="1"/>
</dbReference>
<evidence type="ECO:0000256" key="4">
    <source>
        <dbReference type="ARBA" id="ARBA00023284"/>
    </source>
</evidence>
<dbReference type="Pfam" id="PF13905">
    <property type="entry name" value="Thioredoxin_8"/>
    <property type="match status" value="1"/>
</dbReference>
<proteinExistence type="predicted"/>
<dbReference type="AlphaFoldDB" id="H6L812"/>
<dbReference type="OrthoDB" id="1098640at2"/>
<dbReference type="SUPFAM" id="SSF52833">
    <property type="entry name" value="Thioredoxin-like"/>
    <property type="match status" value="1"/>
</dbReference>
<feature type="chain" id="PRO_5003604767" evidence="5">
    <location>
        <begin position="21"/>
        <end position="174"/>
    </location>
</feature>
<gene>
    <name evidence="7" type="ordered locus">SGRA_2612</name>
</gene>
<dbReference type="RefSeq" id="WP_015692951.1">
    <property type="nucleotide sequence ID" value="NC_016940.1"/>
</dbReference>
<keyword evidence="5" id="KW-0732">Signal</keyword>
<name>H6L812_SAPGL</name>
<evidence type="ECO:0000256" key="3">
    <source>
        <dbReference type="ARBA" id="ARBA00023157"/>
    </source>
</evidence>
<keyword evidence="8" id="KW-1185">Reference proteome</keyword>
<dbReference type="PROSITE" id="PS51352">
    <property type="entry name" value="THIOREDOXIN_2"/>
    <property type="match status" value="1"/>
</dbReference>
<evidence type="ECO:0000313" key="8">
    <source>
        <dbReference type="Proteomes" id="UP000007519"/>
    </source>
</evidence>